<reference evidence="1 2" key="1">
    <citation type="journal article" date="2024" name="Proc. Natl. Acad. Sci. U.S.A.">
        <title>The genetic regulatory architecture and epigenomic basis for age-related changes in rattlesnake venom.</title>
        <authorList>
            <person name="Hogan M.P."/>
            <person name="Holding M.L."/>
            <person name="Nystrom G.S."/>
            <person name="Colston T.J."/>
            <person name="Bartlett D.A."/>
            <person name="Mason A.J."/>
            <person name="Ellsworth S.A."/>
            <person name="Rautsaw R.M."/>
            <person name="Lawrence K.C."/>
            <person name="Strickland J.L."/>
            <person name="He B."/>
            <person name="Fraser P."/>
            <person name="Margres M.J."/>
            <person name="Gilbert D.M."/>
            <person name="Gibbs H.L."/>
            <person name="Parkinson C.L."/>
            <person name="Rokyta D.R."/>
        </authorList>
    </citation>
    <scope>NUCLEOTIDE SEQUENCE [LARGE SCALE GENOMIC DNA]</scope>
    <source>
        <strain evidence="1">DRR0105</strain>
    </source>
</reference>
<organism evidence="1 2">
    <name type="scientific">Crotalus adamanteus</name>
    <name type="common">Eastern diamondback rattlesnake</name>
    <dbReference type="NCBI Taxonomy" id="8729"/>
    <lineage>
        <taxon>Eukaryota</taxon>
        <taxon>Metazoa</taxon>
        <taxon>Chordata</taxon>
        <taxon>Craniata</taxon>
        <taxon>Vertebrata</taxon>
        <taxon>Euteleostomi</taxon>
        <taxon>Lepidosauria</taxon>
        <taxon>Squamata</taxon>
        <taxon>Bifurcata</taxon>
        <taxon>Unidentata</taxon>
        <taxon>Episquamata</taxon>
        <taxon>Toxicofera</taxon>
        <taxon>Serpentes</taxon>
        <taxon>Colubroidea</taxon>
        <taxon>Viperidae</taxon>
        <taxon>Crotalinae</taxon>
        <taxon>Crotalus</taxon>
    </lineage>
</organism>
<comment type="caution">
    <text evidence="1">The sequence shown here is derived from an EMBL/GenBank/DDBJ whole genome shotgun (WGS) entry which is preliminary data.</text>
</comment>
<keyword evidence="2" id="KW-1185">Reference proteome</keyword>
<dbReference type="PANTHER" id="PTHR11005">
    <property type="entry name" value="LYSOSOMAL ACID LIPASE-RELATED"/>
    <property type="match status" value="1"/>
</dbReference>
<dbReference type="SUPFAM" id="SSF53474">
    <property type="entry name" value="alpha/beta-Hydrolases"/>
    <property type="match status" value="1"/>
</dbReference>
<dbReference type="EMBL" id="JAOTOJ010000005">
    <property type="protein sequence ID" value="KAK9400669.1"/>
    <property type="molecule type" value="Genomic_DNA"/>
</dbReference>
<dbReference type="Proteomes" id="UP001474421">
    <property type="component" value="Unassembled WGS sequence"/>
</dbReference>
<dbReference type="Gene3D" id="3.40.50.1820">
    <property type="entry name" value="alpha/beta hydrolase"/>
    <property type="match status" value="1"/>
</dbReference>
<dbReference type="AlphaFoldDB" id="A0AAW1BF77"/>
<evidence type="ECO:0000313" key="1">
    <source>
        <dbReference type="EMBL" id="KAK9400669.1"/>
    </source>
</evidence>
<accession>A0AAW1BF77</accession>
<protein>
    <submittedName>
        <fullName evidence="1">Lipase</fullName>
    </submittedName>
</protein>
<name>A0AAW1BF77_CROAD</name>
<gene>
    <name evidence="1" type="ORF">NXF25_011383</name>
</gene>
<evidence type="ECO:0000313" key="2">
    <source>
        <dbReference type="Proteomes" id="UP001474421"/>
    </source>
</evidence>
<proteinExistence type="predicted"/>
<dbReference type="InterPro" id="IPR029058">
    <property type="entry name" value="AB_hydrolase_fold"/>
</dbReference>
<sequence length="138" mass="16048">MLNPADNKFRGIFQKKTFESSRIHDNCGYNEKNLNVSQVDVYAGFFPDYSSVKNLNHWSQAKPPFYKIEDISVPIAVWSGGNDIAATKHDIESLLPRIIHLVFYKNIPDWAHFDPIWGLDAPQRFYPDVLELMQKYKD</sequence>